<dbReference type="GO" id="GO:0005778">
    <property type="term" value="C:peroxisomal membrane"/>
    <property type="evidence" value="ECO:0007669"/>
    <property type="project" value="UniProtKB-SubCell"/>
</dbReference>
<feature type="region of interest" description="Disordered" evidence="5">
    <location>
        <begin position="274"/>
        <end position="301"/>
    </location>
</feature>
<evidence type="ECO:0000313" key="9">
    <source>
        <dbReference type="RefSeq" id="XP_021119937.1"/>
    </source>
</evidence>
<proteinExistence type="inferred from homology"/>
<evidence type="ECO:0000313" key="8">
    <source>
        <dbReference type="RefSeq" id="XP_021119936.1"/>
    </source>
</evidence>
<protein>
    <recommendedName>
        <fullName evidence="2 4">Peroxisomal membrane protein PEX16</fullName>
    </recommendedName>
</protein>
<dbReference type="Proteomes" id="UP000694906">
    <property type="component" value="Unplaced"/>
</dbReference>
<keyword evidence="4" id="KW-0576">Peroxisome</keyword>
<dbReference type="CTD" id="9409"/>
<evidence type="ECO:0000256" key="3">
    <source>
        <dbReference type="ARBA" id="ARBA00022593"/>
    </source>
</evidence>
<dbReference type="RefSeq" id="XP_021119940.1">
    <property type="nucleotide sequence ID" value="XM_021264281.1"/>
</dbReference>
<reference evidence="7 8" key="1">
    <citation type="submission" date="2025-04" db="UniProtKB">
        <authorList>
            <consortium name="RefSeq"/>
        </authorList>
    </citation>
    <scope>IDENTIFICATION</scope>
</reference>
<dbReference type="AlphaFoldDB" id="A0AAX6TE34"/>
<dbReference type="RefSeq" id="XP_021119936.1">
    <property type="nucleotide sequence ID" value="XM_021264277.1"/>
</dbReference>
<accession>A0AAX6TE34</accession>
<dbReference type="PANTHER" id="PTHR13299">
    <property type="entry name" value="PEROXISOMAL MEMBRANE PROTEIN PEX16"/>
    <property type="match status" value="1"/>
</dbReference>
<gene>
    <name evidence="7 8 9 10 11" type="primary">Pex16</name>
</gene>
<keyword evidence="3 4" id="KW-0962">Peroxisome biogenesis</keyword>
<dbReference type="InterPro" id="IPR013919">
    <property type="entry name" value="Pex16"/>
</dbReference>
<evidence type="ECO:0000313" key="6">
    <source>
        <dbReference type="Proteomes" id="UP000694906"/>
    </source>
</evidence>
<keyword evidence="6" id="KW-1185">Reference proteome</keyword>
<evidence type="ECO:0000313" key="7">
    <source>
        <dbReference type="RefSeq" id="XP_021119935.1"/>
    </source>
</evidence>
<evidence type="ECO:0000256" key="5">
    <source>
        <dbReference type="SAM" id="MobiDB-lite"/>
    </source>
</evidence>
<evidence type="ECO:0000256" key="2">
    <source>
        <dbReference type="ARBA" id="ARBA00018577"/>
    </source>
</evidence>
<evidence type="ECO:0000313" key="11">
    <source>
        <dbReference type="RefSeq" id="XP_021119940.1"/>
    </source>
</evidence>
<dbReference type="GeneID" id="101703850"/>
<sequence length="499" mass="56406">MPTDAFSESGPLPLRGPALRTRSSLEWTGLPFERLGALLERLRARFPFSGMNCSDYRGASPWALTAQAQSAQRGMEKLRLLGLRYQEYVTRHPAATAQLETAVRGLSYLLAGRFSDSHELSELAYSTYTNEVGTVVFAAQQREQKFSEVREQPQMAAEPGFKSRSPRVLFLKLELPQKCLPMYSASNLLVLLNDGILRKELRKKLPVSLTQQKLLTWLSVLECVEVFVEMGAAKVWGEVGRWLVIALIQLAKAVLRMFLLLWFKAGLQTSPPIVPLDRETQAQPPDGDPSRSDQEQSYVGKRSNRVVRTLQNTPTLHSRHWGAPQQCVARPQRQEELSIPPTPLGLQETIAESLYIARPLLHLLSLGLWGQRSWTPWLLSGVLDVTSLSLLSDKKALTRRERLELRRRTILLLYYLLRSPFYDRFSDTERLRQADHHEFKTSLDHIAGPCLTETYPDGLPHTHVRLPPLYPRCLRFSDTVIAGWLPGVQGLGFGPSLLA</sequence>
<name>A0AAX6TE34_HETGA</name>
<dbReference type="GO" id="GO:0007031">
    <property type="term" value="P:peroxisome organization"/>
    <property type="evidence" value="ECO:0007669"/>
    <property type="project" value="UniProtKB-KW"/>
</dbReference>
<dbReference type="PANTHER" id="PTHR13299:SF0">
    <property type="entry name" value="PEROXISOMAL MEMBRANE PROTEIN PEX16"/>
    <property type="match status" value="1"/>
</dbReference>
<dbReference type="RefSeq" id="XP_021119935.1">
    <property type="nucleotide sequence ID" value="XM_021264276.1"/>
</dbReference>
<evidence type="ECO:0000256" key="4">
    <source>
        <dbReference type="RuleBase" id="RU365003"/>
    </source>
</evidence>
<evidence type="ECO:0000313" key="10">
    <source>
        <dbReference type="RefSeq" id="XP_021119939.1"/>
    </source>
</evidence>
<organism evidence="6 11">
    <name type="scientific">Heterocephalus glaber</name>
    <name type="common">Naked mole rat</name>
    <dbReference type="NCBI Taxonomy" id="10181"/>
    <lineage>
        <taxon>Eukaryota</taxon>
        <taxon>Metazoa</taxon>
        <taxon>Chordata</taxon>
        <taxon>Craniata</taxon>
        <taxon>Vertebrata</taxon>
        <taxon>Euteleostomi</taxon>
        <taxon>Mammalia</taxon>
        <taxon>Eutheria</taxon>
        <taxon>Euarchontoglires</taxon>
        <taxon>Glires</taxon>
        <taxon>Rodentia</taxon>
        <taxon>Hystricomorpha</taxon>
        <taxon>Bathyergidae</taxon>
        <taxon>Heterocephalus</taxon>
    </lineage>
</organism>
<dbReference type="RefSeq" id="XP_021119937.1">
    <property type="nucleotide sequence ID" value="XM_021264278.1"/>
</dbReference>
<dbReference type="Pfam" id="PF08610">
    <property type="entry name" value="Pex16"/>
    <property type="match status" value="2"/>
</dbReference>
<dbReference type="RefSeq" id="XP_021119939.1">
    <property type="nucleotide sequence ID" value="XM_021264280.1"/>
</dbReference>
<comment type="similarity">
    <text evidence="1 4">Belongs to the peroxin-16 family.</text>
</comment>
<evidence type="ECO:0000256" key="1">
    <source>
        <dbReference type="ARBA" id="ARBA00009505"/>
    </source>
</evidence>
<comment type="subcellular location">
    <subcellularLocation>
        <location evidence="4">Peroxisome membrane</location>
    </subcellularLocation>
</comment>